<reference evidence="2 3" key="1">
    <citation type="submission" date="2020-08" db="EMBL/GenBank/DDBJ databases">
        <title>Genomic Encyclopedia of Type Strains, Phase IV (KMG-IV): sequencing the most valuable type-strain genomes for metagenomic binning, comparative biology and taxonomic classification.</title>
        <authorList>
            <person name="Goeker M."/>
        </authorList>
    </citation>
    <scope>NUCLEOTIDE SEQUENCE [LARGE SCALE GENOMIC DNA]</scope>
    <source>
        <strain evidence="2 3">DSM 11275</strain>
    </source>
</reference>
<dbReference type="AlphaFoldDB" id="A0A7W8C2W0"/>
<keyword evidence="1" id="KW-0472">Membrane</keyword>
<gene>
    <name evidence="2" type="ORF">HNQ38_001292</name>
</gene>
<name>A0A7W8C2W0_9BACT</name>
<sequence length="35" mass="3869">MADILILLLIFGGVAAFYLLALKKGWLPMDRMNCG</sequence>
<organism evidence="2 3">
    <name type="scientific">Desulfovibrio intestinalis</name>
    <dbReference type="NCBI Taxonomy" id="58621"/>
    <lineage>
        <taxon>Bacteria</taxon>
        <taxon>Pseudomonadati</taxon>
        <taxon>Thermodesulfobacteriota</taxon>
        <taxon>Desulfovibrionia</taxon>
        <taxon>Desulfovibrionales</taxon>
        <taxon>Desulfovibrionaceae</taxon>
        <taxon>Desulfovibrio</taxon>
    </lineage>
</organism>
<evidence type="ECO:0000256" key="1">
    <source>
        <dbReference type="SAM" id="Phobius"/>
    </source>
</evidence>
<comment type="caution">
    <text evidence="2">The sequence shown here is derived from an EMBL/GenBank/DDBJ whole genome shotgun (WGS) entry which is preliminary data.</text>
</comment>
<accession>A0A7W8C2W0</accession>
<keyword evidence="3" id="KW-1185">Reference proteome</keyword>
<protein>
    <submittedName>
        <fullName evidence="2">Uncharacterized protein</fullName>
    </submittedName>
</protein>
<proteinExistence type="predicted"/>
<evidence type="ECO:0000313" key="2">
    <source>
        <dbReference type="EMBL" id="MBB5143204.1"/>
    </source>
</evidence>
<keyword evidence="1" id="KW-1133">Transmembrane helix</keyword>
<keyword evidence="1" id="KW-0812">Transmembrane</keyword>
<dbReference type="EMBL" id="JACHGO010000003">
    <property type="protein sequence ID" value="MBB5143204.1"/>
    <property type="molecule type" value="Genomic_DNA"/>
</dbReference>
<evidence type="ECO:0000313" key="3">
    <source>
        <dbReference type="Proteomes" id="UP000539075"/>
    </source>
</evidence>
<dbReference type="Proteomes" id="UP000539075">
    <property type="component" value="Unassembled WGS sequence"/>
</dbReference>
<feature type="transmembrane region" description="Helical" evidence="1">
    <location>
        <begin position="6"/>
        <end position="22"/>
    </location>
</feature>